<dbReference type="GeneID" id="14922523"/>
<dbReference type="VEuPathDB" id="AmoebaDB:ACA1_229210"/>
<reference evidence="1 2" key="1">
    <citation type="journal article" date="2013" name="Genome Biol.">
        <title>Genome of Acanthamoeba castellanii highlights extensive lateral gene transfer and early evolution of tyrosine kinase signaling.</title>
        <authorList>
            <person name="Clarke M."/>
            <person name="Lohan A.J."/>
            <person name="Liu B."/>
            <person name="Lagkouvardos I."/>
            <person name="Roy S."/>
            <person name="Zafar N."/>
            <person name="Bertelli C."/>
            <person name="Schilde C."/>
            <person name="Kianianmomeni A."/>
            <person name="Burglin T.R."/>
            <person name="Frech C."/>
            <person name="Turcotte B."/>
            <person name="Kopec K.O."/>
            <person name="Synnott J.M."/>
            <person name="Choo C."/>
            <person name="Paponov I."/>
            <person name="Finkler A."/>
            <person name="Soon Heng Tan C."/>
            <person name="Hutchins A.P."/>
            <person name="Weinmeier T."/>
            <person name="Rattei T."/>
            <person name="Chu J.S."/>
            <person name="Gimenez G."/>
            <person name="Irimia M."/>
            <person name="Rigden D.J."/>
            <person name="Fitzpatrick D.A."/>
            <person name="Lorenzo-Morales J."/>
            <person name="Bateman A."/>
            <person name="Chiu C.H."/>
            <person name="Tang P."/>
            <person name="Hegemann P."/>
            <person name="Fromm H."/>
            <person name="Raoult D."/>
            <person name="Greub G."/>
            <person name="Miranda-Saavedra D."/>
            <person name="Chen N."/>
            <person name="Nash P."/>
            <person name="Ginger M.L."/>
            <person name="Horn M."/>
            <person name="Schaap P."/>
            <person name="Caler L."/>
            <person name="Loftus B."/>
        </authorList>
    </citation>
    <scope>NUCLEOTIDE SEQUENCE [LARGE SCALE GENOMIC DNA]</scope>
    <source>
        <strain evidence="1 2">Neff</strain>
    </source>
</reference>
<protein>
    <submittedName>
        <fullName evidence="1">Uncharacterized protein</fullName>
    </submittedName>
</protein>
<name>L8H8Z0_ACACF</name>
<sequence length="138" mass="15653">MHYLKRGFRKKQIACRKGCEDAGNVALGGRRGAPRRGAGGIGREEELALDDPVEDDDDASWDGLDVIEGFGSDVGKRPLAPCVARCISPYCYDLEYNRPLEPGEVDERYDFFRKCFTLEAAEARKRERTRLYDEDEDE</sequence>
<dbReference type="Pfam" id="PF16029">
    <property type="entry name" value="DUF4787"/>
    <property type="match status" value="1"/>
</dbReference>
<dbReference type="EMBL" id="KB007901">
    <property type="protein sequence ID" value="ELR21620.1"/>
    <property type="molecule type" value="Genomic_DNA"/>
</dbReference>
<evidence type="ECO:0000313" key="1">
    <source>
        <dbReference type="EMBL" id="ELR21620.1"/>
    </source>
</evidence>
<dbReference type="RefSeq" id="XP_004346565.1">
    <property type="nucleotide sequence ID" value="XM_004346515.1"/>
</dbReference>
<proteinExistence type="predicted"/>
<dbReference type="AlphaFoldDB" id="L8H8Z0"/>
<gene>
    <name evidence="1" type="ORF">ACA1_229210</name>
</gene>
<dbReference type="InterPro" id="IPR031985">
    <property type="entry name" value="DUF4787"/>
</dbReference>
<keyword evidence="2" id="KW-1185">Reference proteome</keyword>
<dbReference type="Proteomes" id="UP000011083">
    <property type="component" value="Unassembled WGS sequence"/>
</dbReference>
<accession>L8H8Z0</accession>
<organism evidence="1 2">
    <name type="scientific">Acanthamoeba castellanii (strain ATCC 30010 / Neff)</name>
    <dbReference type="NCBI Taxonomy" id="1257118"/>
    <lineage>
        <taxon>Eukaryota</taxon>
        <taxon>Amoebozoa</taxon>
        <taxon>Discosea</taxon>
        <taxon>Longamoebia</taxon>
        <taxon>Centramoebida</taxon>
        <taxon>Acanthamoebidae</taxon>
        <taxon>Acanthamoeba</taxon>
    </lineage>
</organism>
<evidence type="ECO:0000313" key="2">
    <source>
        <dbReference type="Proteomes" id="UP000011083"/>
    </source>
</evidence>
<dbReference type="KEGG" id="acan:ACA1_229210"/>